<dbReference type="GO" id="GO:0007165">
    <property type="term" value="P:signal transduction"/>
    <property type="evidence" value="ECO:0007669"/>
    <property type="project" value="UniProtKB-KW"/>
</dbReference>
<dbReference type="PANTHER" id="PTHR32089">
    <property type="entry name" value="METHYL-ACCEPTING CHEMOTAXIS PROTEIN MCPB"/>
    <property type="match status" value="1"/>
</dbReference>
<feature type="domain" description="Methyl-accepting transducer" evidence="3">
    <location>
        <begin position="117"/>
        <end position="265"/>
    </location>
</feature>
<dbReference type="AlphaFoldDB" id="A0A941BH76"/>
<sequence length="398" mass="42414">MHLPSSPGDDAIDGTRPSIRAAAWQSWLPGLALASALALGATLGTQQAAPLALGAGACLAVGWYWQRRAVPRSTGAAAAASAATPSAPATPASGLTRQIVPVWRRNVDGARLHAEQSMSALVESFAEIASQLDQALQTGGQAPRLDAASIDQLLDSHRDELETLLASTRAITQLKDELLGGLSELGGTLDQMTALSKEVQTISRATHLLALNASVEAQRAGSGGGAQAGHGFAVVAQEVRQLADQSRQAGAALGRHLAQLQSKVQGLRRHGQSVDTTEDELRLQAEQGARAVLQALLVGIEDVARSQRTLHEAGHQVQQEVEQILVNLQAQDRLSQMLVSVTDDMQRLQRWLEGEPDEAAQSANRWLDRLESTYTMEDMRSSHHATAKVDAKSEVEFF</sequence>
<accession>A0A941BH76</accession>
<evidence type="ECO:0000313" key="4">
    <source>
        <dbReference type="EMBL" id="MBQ0931323.1"/>
    </source>
</evidence>
<reference evidence="4 5" key="1">
    <citation type="submission" date="2021-04" db="EMBL/GenBank/DDBJ databases">
        <title>The genome sequence of Ideonella sp. 3Y2.</title>
        <authorList>
            <person name="Liu Y."/>
        </authorList>
    </citation>
    <scope>NUCLEOTIDE SEQUENCE [LARGE SCALE GENOMIC DNA]</scope>
    <source>
        <strain evidence="4 5">3Y2</strain>
    </source>
</reference>
<protein>
    <recommendedName>
        <fullName evidence="3">Methyl-accepting transducer domain-containing protein</fullName>
    </recommendedName>
</protein>
<dbReference type="GO" id="GO:0016020">
    <property type="term" value="C:membrane"/>
    <property type="evidence" value="ECO:0007669"/>
    <property type="project" value="InterPro"/>
</dbReference>
<evidence type="ECO:0000256" key="1">
    <source>
        <dbReference type="ARBA" id="ARBA00023224"/>
    </source>
</evidence>
<dbReference type="EMBL" id="JAGQDD010000008">
    <property type="protein sequence ID" value="MBQ0931323.1"/>
    <property type="molecule type" value="Genomic_DNA"/>
</dbReference>
<evidence type="ECO:0000256" key="2">
    <source>
        <dbReference type="PROSITE-ProRule" id="PRU00284"/>
    </source>
</evidence>
<dbReference type="PROSITE" id="PS50111">
    <property type="entry name" value="CHEMOTAXIS_TRANSDUC_2"/>
    <property type="match status" value="1"/>
</dbReference>
<proteinExistence type="predicted"/>
<name>A0A941BH76_9BURK</name>
<dbReference type="Gene3D" id="1.10.287.950">
    <property type="entry name" value="Methyl-accepting chemotaxis protein"/>
    <property type="match status" value="1"/>
</dbReference>
<dbReference type="RefSeq" id="WP_210854308.1">
    <property type="nucleotide sequence ID" value="NZ_JAGQDD010000008.1"/>
</dbReference>
<organism evidence="4 5">
    <name type="scientific">Ideonella alba</name>
    <dbReference type="NCBI Taxonomy" id="2824118"/>
    <lineage>
        <taxon>Bacteria</taxon>
        <taxon>Pseudomonadati</taxon>
        <taxon>Pseudomonadota</taxon>
        <taxon>Betaproteobacteria</taxon>
        <taxon>Burkholderiales</taxon>
        <taxon>Sphaerotilaceae</taxon>
        <taxon>Ideonella</taxon>
    </lineage>
</organism>
<evidence type="ECO:0000313" key="5">
    <source>
        <dbReference type="Proteomes" id="UP000676246"/>
    </source>
</evidence>
<dbReference type="Pfam" id="PF00015">
    <property type="entry name" value="MCPsignal"/>
    <property type="match status" value="1"/>
</dbReference>
<keyword evidence="1 2" id="KW-0807">Transducer</keyword>
<comment type="caution">
    <text evidence="4">The sequence shown here is derived from an EMBL/GenBank/DDBJ whole genome shotgun (WGS) entry which is preliminary data.</text>
</comment>
<evidence type="ECO:0000259" key="3">
    <source>
        <dbReference type="PROSITE" id="PS50111"/>
    </source>
</evidence>
<dbReference type="SMART" id="SM00283">
    <property type="entry name" value="MA"/>
    <property type="match status" value="1"/>
</dbReference>
<dbReference type="Proteomes" id="UP000676246">
    <property type="component" value="Unassembled WGS sequence"/>
</dbReference>
<gene>
    <name evidence="4" type="ORF">KAK03_12585</name>
</gene>
<dbReference type="PANTHER" id="PTHR32089:SF112">
    <property type="entry name" value="LYSOZYME-LIKE PROTEIN-RELATED"/>
    <property type="match status" value="1"/>
</dbReference>
<dbReference type="InterPro" id="IPR004089">
    <property type="entry name" value="MCPsignal_dom"/>
</dbReference>
<dbReference type="SUPFAM" id="SSF58104">
    <property type="entry name" value="Methyl-accepting chemotaxis protein (MCP) signaling domain"/>
    <property type="match status" value="1"/>
</dbReference>
<keyword evidence="5" id="KW-1185">Reference proteome</keyword>